<name>A0A9D2CI09_9ACTN</name>
<dbReference type="EMBL" id="DXCP01000050">
    <property type="protein sequence ID" value="HIY80160.1"/>
    <property type="molecule type" value="Genomic_DNA"/>
</dbReference>
<evidence type="ECO:0000313" key="1">
    <source>
        <dbReference type="EMBL" id="HIY80160.1"/>
    </source>
</evidence>
<organism evidence="1 2">
    <name type="scientific">Candidatus Olsenella excrementavium</name>
    <dbReference type="NCBI Taxonomy" id="2838709"/>
    <lineage>
        <taxon>Bacteria</taxon>
        <taxon>Bacillati</taxon>
        <taxon>Actinomycetota</taxon>
        <taxon>Coriobacteriia</taxon>
        <taxon>Coriobacteriales</taxon>
        <taxon>Atopobiaceae</taxon>
        <taxon>Olsenella</taxon>
    </lineage>
</organism>
<proteinExistence type="predicted"/>
<protein>
    <submittedName>
        <fullName evidence="1">Uncharacterized protein</fullName>
    </submittedName>
</protein>
<gene>
    <name evidence="1" type="ORF">IAA42_06980</name>
</gene>
<evidence type="ECO:0000313" key="2">
    <source>
        <dbReference type="Proteomes" id="UP000824133"/>
    </source>
</evidence>
<reference evidence="1" key="2">
    <citation type="submission" date="2021-04" db="EMBL/GenBank/DDBJ databases">
        <authorList>
            <person name="Gilroy R."/>
        </authorList>
    </citation>
    <scope>NUCLEOTIDE SEQUENCE</scope>
    <source>
        <strain evidence="1">ChiHjej10B9-743</strain>
    </source>
</reference>
<sequence>MSETSNKTATRSIALVDADSNAATSMLLADAVEALPVYARLSGVAAPELVRAAAGADVARCDTVLLALTLGSAAARVEELPLSYAPAGARVYALLCVDDDPGVATHALAALEERCGELGLAWMGGLAVGDASLLPQMARRPRMGWARRRVSEVMDQLLIALLAHQPFGEKYVRPSRYARLTCRPR</sequence>
<dbReference type="AlphaFoldDB" id="A0A9D2CI09"/>
<reference evidence="1" key="1">
    <citation type="journal article" date="2021" name="PeerJ">
        <title>Extensive microbial diversity within the chicken gut microbiome revealed by metagenomics and culture.</title>
        <authorList>
            <person name="Gilroy R."/>
            <person name="Ravi A."/>
            <person name="Getino M."/>
            <person name="Pursley I."/>
            <person name="Horton D.L."/>
            <person name="Alikhan N.F."/>
            <person name="Baker D."/>
            <person name="Gharbi K."/>
            <person name="Hall N."/>
            <person name="Watson M."/>
            <person name="Adriaenssens E.M."/>
            <person name="Foster-Nyarko E."/>
            <person name="Jarju S."/>
            <person name="Secka A."/>
            <person name="Antonio M."/>
            <person name="Oren A."/>
            <person name="Chaudhuri R.R."/>
            <person name="La Ragione R."/>
            <person name="Hildebrand F."/>
            <person name="Pallen M.J."/>
        </authorList>
    </citation>
    <scope>NUCLEOTIDE SEQUENCE</scope>
    <source>
        <strain evidence="1">ChiHjej10B9-743</strain>
    </source>
</reference>
<dbReference type="Proteomes" id="UP000824133">
    <property type="component" value="Unassembled WGS sequence"/>
</dbReference>
<accession>A0A9D2CI09</accession>
<comment type="caution">
    <text evidence="1">The sequence shown here is derived from an EMBL/GenBank/DDBJ whole genome shotgun (WGS) entry which is preliminary data.</text>
</comment>